<feature type="non-terminal residue" evidence="2">
    <location>
        <position position="1"/>
    </location>
</feature>
<evidence type="ECO:0008006" key="4">
    <source>
        <dbReference type="Google" id="ProtNLM"/>
    </source>
</evidence>
<organism evidence="2 3">
    <name type="scientific">Cinchona calisaya</name>
    <dbReference type="NCBI Taxonomy" id="153742"/>
    <lineage>
        <taxon>Eukaryota</taxon>
        <taxon>Viridiplantae</taxon>
        <taxon>Streptophyta</taxon>
        <taxon>Embryophyta</taxon>
        <taxon>Tracheophyta</taxon>
        <taxon>Spermatophyta</taxon>
        <taxon>Magnoliopsida</taxon>
        <taxon>eudicotyledons</taxon>
        <taxon>Gunneridae</taxon>
        <taxon>Pentapetalae</taxon>
        <taxon>asterids</taxon>
        <taxon>lamiids</taxon>
        <taxon>Gentianales</taxon>
        <taxon>Rubiaceae</taxon>
        <taxon>Cinchonoideae</taxon>
        <taxon>Cinchoneae</taxon>
        <taxon>Cinchona</taxon>
    </lineage>
</organism>
<name>A0ABD3A1C3_9GENT</name>
<evidence type="ECO:0000313" key="3">
    <source>
        <dbReference type="Proteomes" id="UP001630127"/>
    </source>
</evidence>
<reference evidence="2 3" key="1">
    <citation type="submission" date="2024-11" db="EMBL/GenBank/DDBJ databases">
        <title>A near-complete genome assembly of Cinchona calisaya.</title>
        <authorList>
            <person name="Lian D.C."/>
            <person name="Zhao X.W."/>
            <person name="Wei L."/>
        </authorList>
    </citation>
    <scope>NUCLEOTIDE SEQUENCE [LARGE SCALE GENOMIC DNA]</scope>
    <source>
        <tissue evidence="2">Nenye</tissue>
    </source>
</reference>
<gene>
    <name evidence="2" type="ORF">ACH5RR_017056</name>
</gene>
<evidence type="ECO:0000313" key="2">
    <source>
        <dbReference type="EMBL" id="KAL3524222.1"/>
    </source>
</evidence>
<feature type="region of interest" description="Disordered" evidence="1">
    <location>
        <begin position="1"/>
        <end position="31"/>
    </location>
</feature>
<accession>A0ABD3A1C3</accession>
<evidence type="ECO:0000256" key="1">
    <source>
        <dbReference type="SAM" id="MobiDB-lite"/>
    </source>
</evidence>
<sequence>FSIKNTKGLSFVRVGSTSSPPFKARSANRQTRVRQANLVSRPHVNFELKIDPTGSGPHFPNKKQRRVLLLLVYLEKGTNEAEEE</sequence>
<dbReference type="Proteomes" id="UP001630127">
    <property type="component" value="Unassembled WGS sequence"/>
</dbReference>
<dbReference type="EMBL" id="JBJUIK010000007">
    <property type="protein sequence ID" value="KAL3524222.1"/>
    <property type="molecule type" value="Genomic_DNA"/>
</dbReference>
<proteinExistence type="predicted"/>
<protein>
    <recommendedName>
        <fullName evidence="4">Ribosomal protein S10</fullName>
    </recommendedName>
</protein>
<dbReference type="AlphaFoldDB" id="A0ABD3A1C3"/>
<comment type="caution">
    <text evidence="2">The sequence shown here is derived from an EMBL/GenBank/DDBJ whole genome shotgun (WGS) entry which is preliminary data.</text>
</comment>
<keyword evidence="3" id="KW-1185">Reference proteome</keyword>